<dbReference type="AlphaFoldDB" id="A0A7N2LHH9"/>
<reference evidence="2 3" key="1">
    <citation type="journal article" date="2016" name="G3 (Bethesda)">
        <title>First Draft Assembly and Annotation of the Genome of a California Endemic Oak Quercus lobata Nee (Fagaceae).</title>
        <authorList>
            <person name="Sork V.L."/>
            <person name="Fitz-Gibbon S.T."/>
            <person name="Puiu D."/>
            <person name="Crepeau M."/>
            <person name="Gugger P.F."/>
            <person name="Sherman R."/>
            <person name="Stevens K."/>
            <person name="Langley C.H."/>
            <person name="Pellegrini M."/>
            <person name="Salzberg S.L."/>
        </authorList>
    </citation>
    <scope>NUCLEOTIDE SEQUENCE [LARGE SCALE GENOMIC DNA]</scope>
    <source>
        <strain evidence="2 3">cv. SW786</strain>
    </source>
</reference>
<reference evidence="2" key="2">
    <citation type="submission" date="2021-01" db="UniProtKB">
        <authorList>
            <consortium name="EnsemblPlants"/>
        </authorList>
    </citation>
    <scope>IDENTIFICATION</scope>
</reference>
<keyword evidence="3" id="KW-1185">Reference proteome</keyword>
<dbReference type="InParanoid" id="A0A7N2LHH9"/>
<evidence type="ECO:0000313" key="2">
    <source>
        <dbReference type="EnsemblPlants" id="QL04p053099:mrna"/>
    </source>
</evidence>
<organism evidence="2 3">
    <name type="scientific">Quercus lobata</name>
    <name type="common">Valley oak</name>
    <dbReference type="NCBI Taxonomy" id="97700"/>
    <lineage>
        <taxon>Eukaryota</taxon>
        <taxon>Viridiplantae</taxon>
        <taxon>Streptophyta</taxon>
        <taxon>Embryophyta</taxon>
        <taxon>Tracheophyta</taxon>
        <taxon>Spermatophyta</taxon>
        <taxon>Magnoliopsida</taxon>
        <taxon>eudicotyledons</taxon>
        <taxon>Gunneridae</taxon>
        <taxon>Pentapetalae</taxon>
        <taxon>rosids</taxon>
        <taxon>fabids</taxon>
        <taxon>Fagales</taxon>
        <taxon>Fagaceae</taxon>
        <taxon>Quercus</taxon>
    </lineage>
</organism>
<dbReference type="OMA" id="WEITDIF"/>
<dbReference type="EnsemblPlants" id="QL04p053099:mrna">
    <property type="protein sequence ID" value="QL04p053099:mrna"/>
    <property type="gene ID" value="QL04p053099"/>
</dbReference>
<name>A0A7N2LHH9_QUELO</name>
<proteinExistence type="predicted"/>
<evidence type="ECO:0000259" key="1">
    <source>
        <dbReference type="Pfam" id="PF13966"/>
    </source>
</evidence>
<sequence>MNLLEDHTRISELIDSERGEWKAEVVKSVWNATSNGMFSVRSAYMVALNLRNQSERGSCSNDGAIKNFWGKIWSLQIPDKVKHFAWRACKNILPCLSNLRRGILVDDKCELCGVEGELSGHLFWSCKSAAEVWEITDIFQSRLNMQF</sequence>
<dbReference type="Pfam" id="PF13966">
    <property type="entry name" value="zf-RVT"/>
    <property type="match status" value="1"/>
</dbReference>
<dbReference type="Gramene" id="QL04p053099:mrna">
    <property type="protein sequence ID" value="QL04p053099:mrna"/>
    <property type="gene ID" value="QL04p053099"/>
</dbReference>
<evidence type="ECO:0000313" key="3">
    <source>
        <dbReference type="Proteomes" id="UP000594261"/>
    </source>
</evidence>
<protein>
    <recommendedName>
        <fullName evidence="1">Reverse transcriptase zinc-binding domain-containing protein</fullName>
    </recommendedName>
</protein>
<accession>A0A7N2LHH9</accession>
<dbReference type="InterPro" id="IPR026960">
    <property type="entry name" value="RVT-Znf"/>
</dbReference>
<dbReference type="Proteomes" id="UP000594261">
    <property type="component" value="Chromosome 4"/>
</dbReference>
<dbReference type="EMBL" id="LRBV02000004">
    <property type="status" value="NOT_ANNOTATED_CDS"/>
    <property type="molecule type" value="Genomic_DNA"/>
</dbReference>
<feature type="domain" description="Reverse transcriptase zinc-binding" evidence="1">
    <location>
        <begin position="38"/>
        <end position="133"/>
    </location>
</feature>